<dbReference type="PANTHER" id="PTHR31465:SF9">
    <property type="entry name" value="SPHINGOID LONG-CHAIN BASE TRANSPORTER RSB1"/>
    <property type="match status" value="1"/>
</dbReference>
<keyword evidence="7" id="KW-1185">Reference proteome</keyword>
<dbReference type="STRING" id="231916.A0A409W542"/>
<protein>
    <submittedName>
        <fullName evidence="6">Uncharacterized protein</fullName>
    </submittedName>
</protein>
<evidence type="ECO:0000256" key="5">
    <source>
        <dbReference type="SAM" id="Phobius"/>
    </source>
</evidence>
<evidence type="ECO:0000256" key="1">
    <source>
        <dbReference type="ARBA" id="ARBA00004141"/>
    </source>
</evidence>
<dbReference type="InterPro" id="IPR007568">
    <property type="entry name" value="RTA1"/>
</dbReference>
<evidence type="ECO:0000256" key="3">
    <source>
        <dbReference type="ARBA" id="ARBA00022989"/>
    </source>
</evidence>
<reference evidence="6 7" key="1">
    <citation type="journal article" date="2018" name="Evol. Lett.">
        <title>Horizontal gene cluster transfer increased hallucinogenic mushroom diversity.</title>
        <authorList>
            <person name="Reynolds H.T."/>
            <person name="Vijayakumar V."/>
            <person name="Gluck-Thaler E."/>
            <person name="Korotkin H.B."/>
            <person name="Matheny P.B."/>
            <person name="Slot J.C."/>
        </authorList>
    </citation>
    <scope>NUCLEOTIDE SEQUENCE [LARGE SCALE GENOMIC DNA]</scope>
    <source>
        <strain evidence="6 7">SRW20</strain>
    </source>
</reference>
<keyword evidence="2 5" id="KW-0812">Transmembrane</keyword>
<evidence type="ECO:0000256" key="2">
    <source>
        <dbReference type="ARBA" id="ARBA00022692"/>
    </source>
</evidence>
<dbReference type="EMBL" id="NHYE01005393">
    <property type="protein sequence ID" value="PPQ73634.1"/>
    <property type="molecule type" value="Genomic_DNA"/>
</dbReference>
<dbReference type="GO" id="GO:0000324">
    <property type="term" value="C:fungal-type vacuole"/>
    <property type="evidence" value="ECO:0007669"/>
    <property type="project" value="TreeGrafter"/>
</dbReference>
<dbReference type="OrthoDB" id="3358017at2759"/>
<dbReference type="PANTHER" id="PTHR31465">
    <property type="entry name" value="PROTEIN RTA1-RELATED"/>
    <property type="match status" value="1"/>
</dbReference>
<evidence type="ECO:0000313" key="7">
    <source>
        <dbReference type="Proteomes" id="UP000284706"/>
    </source>
</evidence>
<sequence length="137" mass="15456">MSTNEGIGEQFLLLTLPIDILIFFSAILDSPYHYVPTRYVTIIFLSLFGVSTALHTIQAIKYRMPWLILTASLCGVIELLGWAGRLWSSISPLLLKPFQIQFVNPNLFLSLGPDVQITELHAPLLRLHPYLLPTSSY</sequence>
<accession>A0A409W542</accession>
<evidence type="ECO:0000256" key="4">
    <source>
        <dbReference type="ARBA" id="ARBA00023136"/>
    </source>
</evidence>
<dbReference type="InParanoid" id="A0A409W542"/>
<proteinExistence type="predicted"/>
<feature type="transmembrane region" description="Helical" evidence="5">
    <location>
        <begin position="66"/>
        <end position="87"/>
    </location>
</feature>
<comment type="subcellular location">
    <subcellularLocation>
        <location evidence="1">Membrane</location>
        <topology evidence="1">Multi-pass membrane protein</topology>
    </subcellularLocation>
</comment>
<keyword evidence="4 5" id="KW-0472">Membrane</keyword>
<feature type="transmembrane region" description="Helical" evidence="5">
    <location>
        <begin position="40"/>
        <end position="60"/>
    </location>
</feature>
<gene>
    <name evidence="6" type="ORF">CVT26_010625</name>
</gene>
<feature type="transmembrane region" description="Helical" evidence="5">
    <location>
        <begin position="12"/>
        <end position="28"/>
    </location>
</feature>
<dbReference type="AlphaFoldDB" id="A0A409W542"/>
<name>A0A409W542_9AGAR</name>
<dbReference type="GO" id="GO:0005886">
    <property type="term" value="C:plasma membrane"/>
    <property type="evidence" value="ECO:0007669"/>
    <property type="project" value="TreeGrafter"/>
</dbReference>
<organism evidence="6 7">
    <name type="scientific">Gymnopilus dilepis</name>
    <dbReference type="NCBI Taxonomy" id="231916"/>
    <lineage>
        <taxon>Eukaryota</taxon>
        <taxon>Fungi</taxon>
        <taxon>Dikarya</taxon>
        <taxon>Basidiomycota</taxon>
        <taxon>Agaricomycotina</taxon>
        <taxon>Agaricomycetes</taxon>
        <taxon>Agaricomycetidae</taxon>
        <taxon>Agaricales</taxon>
        <taxon>Agaricineae</taxon>
        <taxon>Hymenogastraceae</taxon>
        <taxon>Gymnopilus</taxon>
    </lineage>
</organism>
<evidence type="ECO:0000313" key="6">
    <source>
        <dbReference type="EMBL" id="PPQ73634.1"/>
    </source>
</evidence>
<dbReference type="Proteomes" id="UP000284706">
    <property type="component" value="Unassembled WGS sequence"/>
</dbReference>
<comment type="caution">
    <text evidence="6">The sequence shown here is derived from an EMBL/GenBank/DDBJ whole genome shotgun (WGS) entry which is preliminary data.</text>
</comment>
<keyword evidence="3 5" id="KW-1133">Transmembrane helix</keyword>